<proteinExistence type="predicted"/>
<dbReference type="Proteomes" id="UP000183788">
    <property type="component" value="Unassembled WGS sequence"/>
</dbReference>
<sequence>MRLQDITNASKVFDCYNSIERKWIKDDFIRHEINALRELTNKTLTNYRFFVMRFLPNLPVVFLSNLQQPDYRNSAPKVLFYFLEHPF</sequence>
<organism evidence="1 2">
    <name type="scientific">Chitinophaga sancti</name>
    <dbReference type="NCBI Taxonomy" id="1004"/>
    <lineage>
        <taxon>Bacteria</taxon>
        <taxon>Pseudomonadati</taxon>
        <taxon>Bacteroidota</taxon>
        <taxon>Chitinophagia</taxon>
        <taxon>Chitinophagales</taxon>
        <taxon>Chitinophagaceae</taxon>
        <taxon>Chitinophaga</taxon>
    </lineage>
</organism>
<dbReference type="AlphaFoldDB" id="A0A1K1R589"/>
<dbReference type="EMBL" id="FPIZ01000010">
    <property type="protein sequence ID" value="SFW67019.1"/>
    <property type="molecule type" value="Genomic_DNA"/>
</dbReference>
<protein>
    <submittedName>
        <fullName evidence="1">Uncharacterized protein</fullName>
    </submittedName>
</protein>
<name>A0A1K1R589_9BACT</name>
<evidence type="ECO:0000313" key="1">
    <source>
        <dbReference type="EMBL" id="SFW67019.1"/>
    </source>
</evidence>
<reference evidence="1 2" key="1">
    <citation type="submission" date="2016-11" db="EMBL/GenBank/DDBJ databases">
        <authorList>
            <person name="Jaros S."/>
            <person name="Januszkiewicz K."/>
            <person name="Wedrychowicz H."/>
        </authorList>
    </citation>
    <scope>NUCLEOTIDE SEQUENCE [LARGE SCALE GENOMIC DNA]</scope>
    <source>
        <strain evidence="1 2">DSM 784</strain>
    </source>
</reference>
<evidence type="ECO:0000313" key="2">
    <source>
        <dbReference type="Proteomes" id="UP000183788"/>
    </source>
</evidence>
<gene>
    <name evidence="1" type="ORF">SAMN05661012_03388</name>
</gene>
<accession>A0A1K1R589</accession>